<feature type="domain" description="DUF305" evidence="1">
    <location>
        <begin position="20"/>
        <end position="159"/>
    </location>
</feature>
<name>A0A0F9S819_9ZZZZ</name>
<dbReference type="PANTHER" id="PTHR36933:SF1">
    <property type="entry name" value="SLL0788 PROTEIN"/>
    <property type="match status" value="1"/>
</dbReference>
<proteinExistence type="predicted"/>
<organism evidence="2">
    <name type="scientific">marine sediment metagenome</name>
    <dbReference type="NCBI Taxonomy" id="412755"/>
    <lineage>
        <taxon>unclassified sequences</taxon>
        <taxon>metagenomes</taxon>
        <taxon>ecological metagenomes</taxon>
    </lineage>
</organism>
<dbReference type="InterPro" id="IPR005183">
    <property type="entry name" value="DUF305_CopM-like"/>
</dbReference>
<evidence type="ECO:0000313" key="2">
    <source>
        <dbReference type="EMBL" id="KKN58382.1"/>
    </source>
</evidence>
<dbReference type="AlphaFoldDB" id="A0A0F9S819"/>
<dbReference type="EMBL" id="LAZR01000764">
    <property type="protein sequence ID" value="KKN58382.1"/>
    <property type="molecule type" value="Genomic_DNA"/>
</dbReference>
<dbReference type="InterPro" id="IPR012347">
    <property type="entry name" value="Ferritin-like"/>
</dbReference>
<dbReference type="Pfam" id="PF03713">
    <property type="entry name" value="DUF305"/>
    <property type="match status" value="1"/>
</dbReference>
<dbReference type="Gene3D" id="1.20.1260.10">
    <property type="match status" value="1"/>
</dbReference>
<protein>
    <recommendedName>
        <fullName evidence="1">DUF305 domain-containing protein</fullName>
    </recommendedName>
</protein>
<sequence>MTDKTRKAPAALIKNGEYSDERWIDMMAAHHAMAIGMGEIAKERGEHPEIRNLAQSIIDDQMKEREKLSKIKKDNFGTDEIANSPHDHERGMHGMVSNAELKKADPFDKAFIRNQIPHHASAIEMASVAAMETKIDAIRMMGRQIIQAQAEEIGNMINWHKAWYGDM</sequence>
<accession>A0A0F9S819</accession>
<comment type="caution">
    <text evidence="2">The sequence shown here is derived from an EMBL/GenBank/DDBJ whole genome shotgun (WGS) entry which is preliminary data.</text>
</comment>
<evidence type="ECO:0000259" key="1">
    <source>
        <dbReference type="Pfam" id="PF03713"/>
    </source>
</evidence>
<reference evidence="2" key="1">
    <citation type="journal article" date="2015" name="Nature">
        <title>Complex archaea that bridge the gap between prokaryotes and eukaryotes.</title>
        <authorList>
            <person name="Spang A."/>
            <person name="Saw J.H."/>
            <person name="Jorgensen S.L."/>
            <person name="Zaremba-Niedzwiedzka K."/>
            <person name="Martijn J."/>
            <person name="Lind A.E."/>
            <person name="van Eijk R."/>
            <person name="Schleper C."/>
            <person name="Guy L."/>
            <person name="Ettema T.J."/>
        </authorList>
    </citation>
    <scope>NUCLEOTIDE SEQUENCE</scope>
</reference>
<gene>
    <name evidence="2" type="ORF">LCGC14_0552740</name>
</gene>
<dbReference type="PANTHER" id="PTHR36933">
    <property type="entry name" value="SLL0788 PROTEIN"/>
    <property type="match status" value="1"/>
</dbReference>